<keyword evidence="2" id="KW-0472">Membrane</keyword>
<sequence length="85" mass="8914">MRRAARDAPVALGHMADLERSPTRMPRRQREQRAYALALTGGGASLVAVVGVILAVVGVIGWGIPILAIVVAAVAGLLFKRMVSP</sequence>
<feature type="compositionally biased region" description="Basic and acidic residues" evidence="1">
    <location>
        <begin position="16"/>
        <end position="29"/>
    </location>
</feature>
<protein>
    <submittedName>
        <fullName evidence="3">Uncharacterized protein</fullName>
    </submittedName>
</protein>
<gene>
    <name evidence="3" type="ORF">AVDCRST_MAG30-505</name>
</gene>
<organism evidence="3">
    <name type="scientific">uncultured Solirubrobacteraceae bacterium</name>
    <dbReference type="NCBI Taxonomy" id="1162706"/>
    <lineage>
        <taxon>Bacteria</taxon>
        <taxon>Bacillati</taxon>
        <taxon>Actinomycetota</taxon>
        <taxon>Thermoleophilia</taxon>
        <taxon>Solirubrobacterales</taxon>
        <taxon>Solirubrobacteraceae</taxon>
        <taxon>environmental samples</taxon>
    </lineage>
</organism>
<keyword evidence="2" id="KW-0812">Transmembrane</keyword>
<feature type="transmembrane region" description="Helical" evidence="2">
    <location>
        <begin position="60"/>
        <end position="79"/>
    </location>
</feature>
<dbReference type="EMBL" id="CADCVS010000084">
    <property type="protein sequence ID" value="CAA9476732.1"/>
    <property type="molecule type" value="Genomic_DNA"/>
</dbReference>
<reference evidence="3" key="1">
    <citation type="submission" date="2020-02" db="EMBL/GenBank/DDBJ databases">
        <authorList>
            <person name="Meier V. D."/>
        </authorList>
    </citation>
    <scope>NUCLEOTIDE SEQUENCE</scope>
    <source>
        <strain evidence="3">AVDCRST_MAG30</strain>
    </source>
</reference>
<evidence type="ECO:0000256" key="2">
    <source>
        <dbReference type="SAM" id="Phobius"/>
    </source>
</evidence>
<feature type="region of interest" description="Disordered" evidence="1">
    <location>
        <begin position="1"/>
        <end position="29"/>
    </location>
</feature>
<accession>A0A6J4RV40</accession>
<keyword evidence="2" id="KW-1133">Transmembrane helix</keyword>
<feature type="transmembrane region" description="Helical" evidence="2">
    <location>
        <begin position="34"/>
        <end position="54"/>
    </location>
</feature>
<evidence type="ECO:0000256" key="1">
    <source>
        <dbReference type="SAM" id="MobiDB-lite"/>
    </source>
</evidence>
<evidence type="ECO:0000313" key="3">
    <source>
        <dbReference type="EMBL" id="CAA9476732.1"/>
    </source>
</evidence>
<proteinExistence type="predicted"/>
<name>A0A6J4RV40_9ACTN</name>
<dbReference type="AlphaFoldDB" id="A0A6J4RV40"/>